<feature type="compositionally biased region" description="Polar residues" evidence="1">
    <location>
        <begin position="1"/>
        <end position="12"/>
    </location>
</feature>
<organism evidence="2 3">
    <name type="scientific">Champsocephalus esox</name>
    <name type="common">pike icefish</name>
    <dbReference type="NCBI Taxonomy" id="159716"/>
    <lineage>
        <taxon>Eukaryota</taxon>
        <taxon>Metazoa</taxon>
        <taxon>Chordata</taxon>
        <taxon>Craniata</taxon>
        <taxon>Vertebrata</taxon>
        <taxon>Euteleostomi</taxon>
        <taxon>Actinopterygii</taxon>
        <taxon>Neopterygii</taxon>
        <taxon>Teleostei</taxon>
        <taxon>Neoteleostei</taxon>
        <taxon>Acanthomorphata</taxon>
        <taxon>Eupercaria</taxon>
        <taxon>Perciformes</taxon>
        <taxon>Notothenioidei</taxon>
        <taxon>Channichthyidae</taxon>
        <taxon>Champsocephalus</taxon>
    </lineage>
</organism>
<reference evidence="2 3" key="1">
    <citation type="journal article" date="2023" name="Mol. Biol. Evol.">
        <title>Genomics of Secondarily Temperate Adaptation in the Only Non-Antarctic Icefish.</title>
        <authorList>
            <person name="Rivera-Colon A.G."/>
            <person name="Rayamajhi N."/>
            <person name="Minhas B.F."/>
            <person name="Madrigal G."/>
            <person name="Bilyk K.T."/>
            <person name="Yoon V."/>
            <person name="Hune M."/>
            <person name="Gregory S."/>
            <person name="Cheng C.H.C."/>
            <person name="Catchen J.M."/>
        </authorList>
    </citation>
    <scope>NUCLEOTIDE SEQUENCE [LARGE SCALE GENOMIC DNA]</scope>
    <source>
        <strain evidence="2">JC2023a</strain>
    </source>
</reference>
<dbReference type="AlphaFoldDB" id="A0AAN8C8L0"/>
<keyword evidence="3" id="KW-1185">Reference proteome</keyword>
<accession>A0AAN8C8L0</accession>
<gene>
    <name evidence="2" type="ORF">CesoFtcFv8_008585</name>
</gene>
<evidence type="ECO:0000313" key="2">
    <source>
        <dbReference type="EMBL" id="KAK5899069.1"/>
    </source>
</evidence>
<proteinExistence type="predicted"/>
<evidence type="ECO:0000313" key="3">
    <source>
        <dbReference type="Proteomes" id="UP001335648"/>
    </source>
</evidence>
<dbReference type="EMBL" id="JAULUE010002052">
    <property type="protein sequence ID" value="KAK5899069.1"/>
    <property type="molecule type" value="Genomic_DNA"/>
</dbReference>
<evidence type="ECO:0000256" key="1">
    <source>
        <dbReference type="SAM" id="MobiDB-lite"/>
    </source>
</evidence>
<feature type="region of interest" description="Disordered" evidence="1">
    <location>
        <begin position="1"/>
        <end position="27"/>
    </location>
</feature>
<dbReference type="Proteomes" id="UP001335648">
    <property type="component" value="Unassembled WGS sequence"/>
</dbReference>
<name>A0AAN8C8L0_9TELE</name>
<sequence>MLLSAFQQSPLCGSSADASSPPPSIPPFLWTGGDVGITRQEQSSQQYSDHTGTVLHVDGGEAEVMERSRSGPKA</sequence>
<protein>
    <submittedName>
        <fullName evidence="2">Uncharacterized protein</fullName>
    </submittedName>
</protein>
<comment type="caution">
    <text evidence="2">The sequence shown here is derived from an EMBL/GenBank/DDBJ whole genome shotgun (WGS) entry which is preliminary data.</text>
</comment>